<evidence type="ECO:0000313" key="5">
    <source>
        <dbReference type="EMBL" id="PCH36472.1"/>
    </source>
</evidence>
<evidence type="ECO:0000256" key="3">
    <source>
        <dbReference type="PROSITE-ProRule" id="PRU00339"/>
    </source>
</evidence>
<keyword evidence="2 3" id="KW-0802">TPR repeat</keyword>
<dbReference type="PROSITE" id="PS50005">
    <property type="entry name" value="TPR"/>
    <property type="match status" value="1"/>
</dbReference>
<dbReference type="InterPro" id="IPR011990">
    <property type="entry name" value="TPR-like_helical_dom_sf"/>
</dbReference>
<gene>
    <name evidence="5" type="ORF">WOLCODRAFT_140472</name>
</gene>
<evidence type="ECO:0000313" key="6">
    <source>
        <dbReference type="Proteomes" id="UP000218811"/>
    </source>
</evidence>
<protein>
    <submittedName>
        <fullName evidence="5">TPR-like protein</fullName>
    </submittedName>
</protein>
<dbReference type="GO" id="GO:0006620">
    <property type="term" value="P:post-translational protein targeting to endoplasmic reticulum membrane"/>
    <property type="evidence" value="ECO:0007669"/>
    <property type="project" value="TreeGrafter"/>
</dbReference>
<reference evidence="5 6" key="1">
    <citation type="journal article" date="2012" name="Science">
        <title>The Paleozoic origin of enzymatic lignin decomposition reconstructed from 31 fungal genomes.</title>
        <authorList>
            <person name="Floudas D."/>
            <person name="Binder M."/>
            <person name="Riley R."/>
            <person name="Barry K."/>
            <person name="Blanchette R.A."/>
            <person name="Henrissat B."/>
            <person name="Martinez A.T."/>
            <person name="Otillar R."/>
            <person name="Spatafora J.W."/>
            <person name="Yadav J.S."/>
            <person name="Aerts A."/>
            <person name="Benoit I."/>
            <person name="Boyd A."/>
            <person name="Carlson A."/>
            <person name="Copeland A."/>
            <person name="Coutinho P.M."/>
            <person name="de Vries R.P."/>
            <person name="Ferreira P."/>
            <person name="Findley K."/>
            <person name="Foster B."/>
            <person name="Gaskell J."/>
            <person name="Glotzer D."/>
            <person name="Gorecki P."/>
            <person name="Heitman J."/>
            <person name="Hesse C."/>
            <person name="Hori C."/>
            <person name="Igarashi K."/>
            <person name="Jurgens J.A."/>
            <person name="Kallen N."/>
            <person name="Kersten P."/>
            <person name="Kohler A."/>
            <person name="Kuees U."/>
            <person name="Kumar T.K.A."/>
            <person name="Kuo A."/>
            <person name="LaButti K."/>
            <person name="Larrondo L.F."/>
            <person name="Lindquist E."/>
            <person name="Ling A."/>
            <person name="Lombard V."/>
            <person name="Lucas S."/>
            <person name="Lundell T."/>
            <person name="Martin R."/>
            <person name="McLaughlin D.J."/>
            <person name="Morgenstern I."/>
            <person name="Morin E."/>
            <person name="Murat C."/>
            <person name="Nagy L.G."/>
            <person name="Nolan M."/>
            <person name="Ohm R.A."/>
            <person name="Patyshakuliyeva A."/>
            <person name="Rokas A."/>
            <person name="Ruiz-Duenas F.J."/>
            <person name="Sabat G."/>
            <person name="Salamov A."/>
            <person name="Samejima M."/>
            <person name="Schmutz J."/>
            <person name="Slot J.C."/>
            <person name="St John F."/>
            <person name="Stenlid J."/>
            <person name="Sun H."/>
            <person name="Sun S."/>
            <person name="Syed K."/>
            <person name="Tsang A."/>
            <person name="Wiebenga A."/>
            <person name="Young D."/>
            <person name="Pisabarro A."/>
            <person name="Eastwood D.C."/>
            <person name="Martin F."/>
            <person name="Cullen D."/>
            <person name="Grigoriev I.V."/>
            <person name="Hibbett D.S."/>
        </authorList>
    </citation>
    <scope>NUCLEOTIDE SEQUENCE [LARGE SCALE GENOMIC DNA]</scope>
    <source>
        <strain evidence="5 6">MD-104</strain>
    </source>
</reference>
<feature type="repeat" description="TPR" evidence="3">
    <location>
        <begin position="68"/>
        <end position="101"/>
    </location>
</feature>
<dbReference type="InterPro" id="IPR019734">
    <property type="entry name" value="TPR_rpt"/>
</dbReference>
<organism evidence="5 6">
    <name type="scientific">Wolfiporia cocos (strain MD-104)</name>
    <name type="common">Brown rot fungus</name>
    <dbReference type="NCBI Taxonomy" id="742152"/>
    <lineage>
        <taxon>Eukaryota</taxon>
        <taxon>Fungi</taxon>
        <taxon>Dikarya</taxon>
        <taxon>Basidiomycota</taxon>
        <taxon>Agaricomycotina</taxon>
        <taxon>Agaricomycetes</taxon>
        <taxon>Polyporales</taxon>
        <taxon>Phaeolaceae</taxon>
        <taxon>Wolfiporia</taxon>
    </lineage>
</organism>
<evidence type="ECO:0000256" key="4">
    <source>
        <dbReference type="SAM" id="MobiDB-lite"/>
    </source>
</evidence>
<dbReference type="PANTHER" id="PTHR45831">
    <property type="entry name" value="LD24721P"/>
    <property type="match status" value="1"/>
</dbReference>
<name>A0A2H3J2L6_WOLCO</name>
<dbReference type="OrthoDB" id="10250354at2759"/>
<proteinExistence type="predicted"/>
<dbReference type="Gene3D" id="1.25.40.10">
    <property type="entry name" value="Tetratricopeptide repeat domain"/>
    <property type="match status" value="1"/>
</dbReference>
<sequence length="495" mass="54154">MHTATSQDDSSISTDTTAPQQAPDVLQESASSQDDSGKAKGMGTVRKTPGPGDSTSCKQKAASIADDAEKVKAKGNVAYKAKRYREAADLYGTAIDMNPSEPTFFMNRAAAYMSLKQLEAALADCRQAAALQRPSPSPKTLLRLARCELLTGLTESALSTIQLILDIDGSDVTALSLQRRVRKIDAIMADFRDARSRADWSAAIIVLDRAISALETEGGVTPVEWRSKQVLLEVRCGRWKSARMAASNLVGAYHDSPEAMTVQGLVLFLIADLSQALYSVQLALKIDPGFVPAQRLHQRIECVQQLQCEGNLACHNQHWGYALRMYEEALEHIGNHDEEAKGGRIRAIFLLLRAHALVKLNHFQEALYDIDESARLYPGYPEAYALHESILRTPGGLEDFDTVRISLEANGAAPQMFPSDIDYDARGMSSSIFRCITEPANAVQIRSTVRIPIPTSSFRDTSTLLMRLSGVKERDTFLPAIPSSPVTNGAIWVTT</sequence>
<dbReference type="GO" id="GO:0016020">
    <property type="term" value="C:membrane"/>
    <property type="evidence" value="ECO:0007669"/>
    <property type="project" value="TreeGrafter"/>
</dbReference>
<evidence type="ECO:0000256" key="1">
    <source>
        <dbReference type="ARBA" id="ARBA00022737"/>
    </source>
</evidence>
<dbReference type="STRING" id="742152.A0A2H3J2L6"/>
<keyword evidence="1" id="KW-0677">Repeat</keyword>
<dbReference type="PANTHER" id="PTHR45831:SF2">
    <property type="entry name" value="LD24721P"/>
    <property type="match status" value="1"/>
</dbReference>
<accession>A0A2H3J2L6</accession>
<feature type="compositionally biased region" description="Low complexity" evidence="4">
    <location>
        <begin position="1"/>
        <end position="17"/>
    </location>
</feature>
<dbReference type="SMART" id="SM00028">
    <property type="entry name" value="TPR"/>
    <property type="match status" value="6"/>
</dbReference>
<evidence type="ECO:0000256" key="2">
    <source>
        <dbReference type="ARBA" id="ARBA00022803"/>
    </source>
</evidence>
<feature type="region of interest" description="Disordered" evidence="4">
    <location>
        <begin position="1"/>
        <end position="65"/>
    </location>
</feature>
<dbReference type="GO" id="GO:0060090">
    <property type="term" value="F:molecular adaptor activity"/>
    <property type="evidence" value="ECO:0007669"/>
    <property type="project" value="TreeGrafter"/>
</dbReference>
<dbReference type="Proteomes" id="UP000218811">
    <property type="component" value="Unassembled WGS sequence"/>
</dbReference>
<dbReference type="AlphaFoldDB" id="A0A2H3J2L6"/>
<dbReference type="SUPFAM" id="SSF48452">
    <property type="entry name" value="TPR-like"/>
    <property type="match status" value="2"/>
</dbReference>
<dbReference type="InterPro" id="IPR047150">
    <property type="entry name" value="SGT"/>
</dbReference>
<dbReference type="EMBL" id="KB467876">
    <property type="protein sequence ID" value="PCH36472.1"/>
    <property type="molecule type" value="Genomic_DNA"/>
</dbReference>
<keyword evidence="6" id="KW-1185">Reference proteome</keyword>
<dbReference type="Pfam" id="PF13432">
    <property type="entry name" value="TPR_16"/>
    <property type="match status" value="1"/>
</dbReference>
<dbReference type="GO" id="GO:0072380">
    <property type="term" value="C:TRC complex"/>
    <property type="evidence" value="ECO:0007669"/>
    <property type="project" value="TreeGrafter"/>
</dbReference>